<dbReference type="InterPro" id="IPR015943">
    <property type="entry name" value="WD40/YVTN_repeat-like_dom_sf"/>
</dbReference>
<reference evidence="1 2" key="1">
    <citation type="submission" date="2017-01" db="EMBL/GenBank/DDBJ databases">
        <authorList>
            <person name="Varghese N."/>
            <person name="Submissions S."/>
        </authorList>
    </citation>
    <scope>NUCLEOTIDE SEQUENCE [LARGE SCALE GENOMIC DNA]</scope>
    <source>
        <strain evidence="1 2">DSM 22782</strain>
    </source>
</reference>
<dbReference type="Gene3D" id="2.130.10.10">
    <property type="entry name" value="YVTN repeat-like/Quinoprotein amine dehydrogenase"/>
    <property type="match status" value="1"/>
</dbReference>
<dbReference type="Proteomes" id="UP000199777">
    <property type="component" value="Unassembled WGS sequence"/>
</dbReference>
<dbReference type="NCBIfam" id="NF045728">
    <property type="entry name" value="glycosyl_F510_1955"/>
    <property type="match status" value="1"/>
</dbReference>
<dbReference type="EMBL" id="FTOK01000003">
    <property type="protein sequence ID" value="SIS66260.1"/>
    <property type="molecule type" value="Genomic_DNA"/>
</dbReference>
<organism evidence="1 2">
    <name type="scientific">Salimicrobium salexigens</name>
    <dbReference type="NCBI Taxonomy" id="908941"/>
    <lineage>
        <taxon>Bacteria</taxon>
        <taxon>Bacillati</taxon>
        <taxon>Bacillota</taxon>
        <taxon>Bacilli</taxon>
        <taxon>Bacillales</taxon>
        <taxon>Bacillaceae</taxon>
        <taxon>Salimicrobium</taxon>
    </lineage>
</organism>
<name>A0ABY1KQS8_9BACI</name>
<sequence length="319" mass="34874">MEGEWTVKHKKTALAFSGLVLILAACSGDETEETTEENQGSSGTGNVQLEEMEGTIEHVHGIGYTDAEGVTFASHDGLKVYKDNEWMESPHHKNDYMGFNATEEGMYVSGHPGASSDLPNPLGLQKGKVKKQELESLRFTGESDFHLMGVGYENEAIYLLNSQPDDNLDTGFHRSFDGGETFEAMAAENLPEKLFQLAVHPSDEEMVAAAAESGVFLSTDAGETFERISETGQASGLTFTGNQLYFGLLQNEASFQTYDLESETITDIPLPDFGQDAVLYSAVHPEKEELTIFTMNGSSYMTEDEGETWKSILTEGEPG</sequence>
<comment type="caution">
    <text evidence="1">The sequence shown here is derived from an EMBL/GenBank/DDBJ whole genome shotgun (WGS) entry which is preliminary data.</text>
</comment>
<dbReference type="InterPro" id="IPR054817">
    <property type="entry name" value="Glycosyl_F510_1955-like"/>
</dbReference>
<evidence type="ECO:0000313" key="2">
    <source>
        <dbReference type="Proteomes" id="UP000199777"/>
    </source>
</evidence>
<accession>A0ABY1KQS8</accession>
<keyword evidence="2" id="KW-1185">Reference proteome</keyword>
<proteinExistence type="predicted"/>
<evidence type="ECO:0000313" key="1">
    <source>
        <dbReference type="EMBL" id="SIS66260.1"/>
    </source>
</evidence>
<protein>
    <recommendedName>
        <fullName evidence="3">Sortilin, neurotensin receptor 3</fullName>
    </recommendedName>
</protein>
<dbReference type="SUPFAM" id="SSF110296">
    <property type="entry name" value="Oligoxyloglucan reducing end-specific cellobiohydrolase"/>
    <property type="match status" value="1"/>
</dbReference>
<evidence type="ECO:0008006" key="3">
    <source>
        <dbReference type="Google" id="ProtNLM"/>
    </source>
</evidence>
<gene>
    <name evidence="1" type="ORF">SAMN05421758_103248</name>
</gene>